<dbReference type="InterPro" id="IPR036728">
    <property type="entry name" value="PBP_GOBP_sf"/>
</dbReference>
<dbReference type="GeneID" id="100240681"/>
<feature type="signal peptide" evidence="5">
    <location>
        <begin position="1"/>
        <end position="19"/>
    </location>
</feature>
<dbReference type="CDD" id="cd23992">
    <property type="entry name" value="PBP_GOBP"/>
    <property type="match status" value="1"/>
</dbReference>
<comment type="similarity">
    <text evidence="2">Belongs to the PBP/GOBP family.</text>
</comment>
<dbReference type="STRING" id="7070.D2A056"/>
<evidence type="ECO:0000256" key="2">
    <source>
        <dbReference type="ARBA" id="ARBA00008098"/>
    </source>
</evidence>
<dbReference type="SMART" id="SM00708">
    <property type="entry name" value="PhBP"/>
    <property type="match status" value="1"/>
</dbReference>
<organism evidence="6 7">
    <name type="scientific">Tribolium castaneum</name>
    <name type="common">Red flour beetle</name>
    <dbReference type="NCBI Taxonomy" id="7070"/>
    <lineage>
        <taxon>Eukaryota</taxon>
        <taxon>Metazoa</taxon>
        <taxon>Ecdysozoa</taxon>
        <taxon>Arthropoda</taxon>
        <taxon>Hexapoda</taxon>
        <taxon>Insecta</taxon>
        <taxon>Pterygota</taxon>
        <taxon>Neoptera</taxon>
        <taxon>Endopterygota</taxon>
        <taxon>Coleoptera</taxon>
        <taxon>Polyphaga</taxon>
        <taxon>Cucujiformia</taxon>
        <taxon>Tenebrionidae</taxon>
        <taxon>Tenebrionidae incertae sedis</taxon>
        <taxon>Tribolium</taxon>
    </lineage>
</organism>
<feature type="chain" id="PRO_5003026950" evidence="5">
    <location>
        <begin position="20"/>
        <end position="129"/>
    </location>
</feature>
<dbReference type="Gene3D" id="1.10.238.20">
    <property type="entry name" value="Pheromone/general odorant binding protein domain"/>
    <property type="match status" value="1"/>
</dbReference>
<evidence type="ECO:0000256" key="5">
    <source>
        <dbReference type="SAM" id="SignalP"/>
    </source>
</evidence>
<keyword evidence="7" id="KW-1185">Reference proteome</keyword>
<dbReference type="HOGENOM" id="CLU_107288_2_1_1"/>
<dbReference type="SUPFAM" id="SSF47565">
    <property type="entry name" value="Insect pheromone/odorant-binding proteins"/>
    <property type="match status" value="1"/>
</dbReference>
<sequence>MKSFVIFVLIIVITGQINATPSLDDFKKVQKDCQKKTGVSDESINKVNNLEPVCDDLLLQENALCILKTYEVMDEEGKICPDKLMEVLEPKFGKEKAEKLIEKCTLEKDTPQLLAHATLFCLSVQKYVV</sequence>
<dbReference type="CTD" id="100240681"/>
<name>D2A056_TRICA</name>
<evidence type="ECO:0000256" key="3">
    <source>
        <dbReference type="ARBA" id="ARBA00022525"/>
    </source>
</evidence>
<dbReference type="Proteomes" id="UP000007266">
    <property type="component" value="Linkage group 4"/>
</dbReference>
<comment type="subcellular location">
    <subcellularLocation>
        <location evidence="1">Secreted</location>
    </subcellularLocation>
</comment>
<proteinExistence type="inferred from homology"/>
<gene>
    <name evidence="6" type="primary">TcOBP4I</name>
    <name evidence="6" type="ORF">TcasGA2_TC008162</name>
</gene>
<accession>D2A056</accession>
<dbReference type="EMBL" id="KQ971338">
    <property type="protein sequence ID" value="EFA02890.1"/>
    <property type="molecule type" value="Genomic_DNA"/>
</dbReference>
<evidence type="ECO:0000256" key="4">
    <source>
        <dbReference type="ARBA" id="ARBA00022729"/>
    </source>
</evidence>
<dbReference type="PANTHER" id="PTHR11857">
    <property type="entry name" value="ODORANT BINDING PROTEIN-RELATED"/>
    <property type="match status" value="1"/>
</dbReference>
<dbReference type="GO" id="GO:0007608">
    <property type="term" value="P:sensory perception of smell"/>
    <property type="evidence" value="ECO:0000318"/>
    <property type="project" value="GO_Central"/>
</dbReference>
<dbReference type="Pfam" id="PF01395">
    <property type="entry name" value="PBP_GOBP"/>
    <property type="match status" value="1"/>
</dbReference>
<dbReference type="RefSeq" id="NP_001137374.1">
    <property type="nucleotide sequence ID" value="NM_001143902.1"/>
</dbReference>
<protein>
    <submittedName>
        <fullName evidence="6">Odorant binding protein C17</fullName>
    </submittedName>
</protein>
<evidence type="ECO:0000313" key="7">
    <source>
        <dbReference type="Proteomes" id="UP000007266"/>
    </source>
</evidence>
<reference evidence="6 7" key="2">
    <citation type="journal article" date="2010" name="Nucleic Acids Res.">
        <title>BeetleBase in 2010: revisions to provide comprehensive genomic information for Tribolium castaneum.</title>
        <authorList>
            <person name="Kim H.S."/>
            <person name="Murphy T."/>
            <person name="Xia J."/>
            <person name="Caragea D."/>
            <person name="Park Y."/>
            <person name="Beeman R.W."/>
            <person name="Lorenzen M.D."/>
            <person name="Butcher S."/>
            <person name="Manak J.R."/>
            <person name="Brown S.J."/>
        </authorList>
    </citation>
    <scope>GENOME REANNOTATION</scope>
    <source>
        <strain evidence="6 7">Georgia GA2</strain>
    </source>
</reference>
<evidence type="ECO:0000256" key="1">
    <source>
        <dbReference type="ARBA" id="ARBA00004613"/>
    </source>
</evidence>
<evidence type="ECO:0000313" key="6">
    <source>
        <dbReference type="EMBL" id="EFA02890.1"/>
    </source>
</evidence>
<dbReference type="PhylomeDB" id="D2A056"/>
<dbReference type="SMR" id="D2A056"/>
<dbReference type="InterPro" id="IPR006170">
    <property type="entry name" value="PBP/GOBP"/>
</dbReference>
<keyword evidence="4 5" id="KW-0732">Signal</keyword>
<reference evidence="6 7" key="1">
    <citation type="journal article" date="2008" name="Nature">
        <title>The genome of the model beetle and pest Tribolium castaneum.</title>
        <authorList>
            <consortium name="Tribolium Genome Sequencing Consortium"/>
            <person name="Richards S."/>
            <person name="Gibbs R.A."/>
            <person name="Weinstock G.M."/>
            <person name="Brown S.J."/>
            <person name="Denell R."/>
            <person name="Beeman R.W."/>
            <person name="Gibbs R."/>
            <person name="Beeman R.W."/>
            <person name="Brown S.J."/>
            <person name="Bucher G."/>
            <person name="Friedrich M."/>
            <person name="Grimmelikhuijzen C.J."/>
            <person name="Klingler M."/>
            <person name="Lorenzen M."/>
            <person name="Richards S."/>
            <person name="Roth S."/>
            <person name="Schroder R."/>
            <person name="Tautz D."/>
            <person name="Zdobnov E.M."/>
            <person name="Muzny D."/>
            <person name="Gibbs R.A."/>
            <person name="Weinstock G.M."/>
            <person name="Attaway T."/>
            <person name="Bell S."/>
            <person name="Buhay C.J."/>
            <person name="Chandrabose M.N."/>
            <person name="Chavez D."/>
            <person name="Clerk-Blankenburg K.P."/>
            <person name="Cree A."/>
            <person name="Dao M."/>
            <person name="Davis C."/>
            <person name="Chacko J."/>
            <person name="Dinh H."/>
            <person name="Dugan-Rocha S."/>
            <person name="Fowler G."/>
            <person name="Garner T.T."/>
            <person name="Garnes J."/>
            <person name="Gnirke A."/>
            <person name="Hawes A."/>
            <person name="Hernandez J."/>
            <person name="Hines S."/>
            <person name="Holder M."/>
            <person name="Hume J."/>
            <person name="Jhangiani S.N."/>
            <person name="Joshi V."/>
            <person name="Khan Z.M."/>
            <person name="Jackson L."/>
            <person name="Kovar C."/>
            <person name="Kowis A."/>
            <person name="Lee S."/>
            <person name="Lewis L.R."/>
            <person name="Margolis J."/>
            <person name="Morgan M."/>
            <person name="Nazareth L.V."/>
            <person name="Nguyen N."/>
            <person name="Okwuonu G."/>
            <person name="Parker D."/>
            <person name="Richards S."/>
            <person name="Ruiz S.J."/>
            <person name="Santibanez J."/>
            <person name="Savard J."/>
            <person name="Scherer S.E."/>
            <person name="Schneider B."/>
            <person name="Sodergren E."/>
            <person name="Tautz D."/>
            <person name="Vattahil S."/>
            <person name="Villasana D."/>
            <person name="White C.S."/>
            <person name="Wright R."/>
            <person name="Park Y."/>
            <person name="Beeman R.W."/>
            <person name="Lord J."/>
            <person name="Oppert B."/>
            <person name="Lorenzen M."/>
            <person name="Brown S."/>
            <person name="Wang L."/>
            <person name="Savard J."/>
            <person name="Tautz D."/>
            <person name="Richards S."/>
            <person name="Weinstock G."/>
            <person name="Gibbs R.A."/>
            <person name="Liu Y."/>
            <person name="Worley K."/>
            <person name="Weinstock G."/>
            <person name="Elsik C.G."/>
            <person name="Reese J.T."/>
            <person name="Elhaik E."/>
            <person name="Landan G."/>
            <person name="Graur D."/>
            <person name="Arensburger P."/>
            <person name="Atkinson P."/>
            <person name="Beeman R.W."/>
            <person name="Beidler J."/>
            <person name="Brown S.J."/>
            <person name="Demuth J.P."/>
            <person name="Drury D.W."/>
            <person name="Du Y.Z."/>
            <person name="Fujiwara H."/>
            <person name="Lorenzen M."/>
            <person name="Maselli V."/>
            <person name="Osanai M."/>
            <person name="Park Y."/>
            <person name="Robertson H.M."/>
            <person name="Tu Z."/>
            <person name="Wang J.J."/>
            <person name="Wang S."/>
            <person name="Richards S."/>
            <person name="Song H."/>
            <person name="Zhang L."/>
            <person name="Sodergren E."/>
            <person name="Werner D."/>
            <person name="Stanke M."/>
            <person name="Morgenstern B."/>
            <person name="Solovyev V."/>
            <person name="Kosarev P."/>
            <person name="Brown G."/>
            <person name="Chen H.C."/>
            <person name="Ermolaeva O."/>
            <person name="Hlavina W."/>
            <person name="Kapustin Y."/>
            <person name="Kiryutin B."/>
            <person name="Kitts P."/>
            <person name="Maglott D."/>
            <person name="Pruitt K."/>
            <person name="Sapojnikov V."/>
            <person name="Souvorov A."/>
            <person name="Mackey A.J."/>
            <person name="Waterhouse R.M."/>
            <person name="Wyder S."/>
            <person name="Zdobnov E.M."/>
            <person name="Zdobnov E.M."/>
            <person name="Wyder S."/>
            <person name="Kriventseva E.V."/>
            <person name="Kadowaki T."/>
            <person name="Bork P."/>
            <person name="Aranda M."/>
            <person name="Bao R."/>
            <person name="Beermann A."/>
            <person name="Berns N."/>
            <person name="Bolognesi R."/>
            <person name="Bonneton F."/>
            <person name="Bopp D."/>
            <person name="Brown S.J."/>
            <person name="Bucher G."/>
            <person name="Butts T."/>
            <person name="Chaumot A."/>
            <person name="Denell R.E."/>
            <person name="Ferrier D.E."/>
            <person name="Friedrich M."/>
            <person name="Gordon C.M."/>
            <person name="Jindra M."/>
            <person name="Klingler M."/>
            <person name="Lan Q."/>
            <person name="Lattorff H.M."/>
            <person name="Laudet V."/>
            <person name="von Levetsow C."/>
            <person name="Liu Z."/>
            <person name="Lutz R."/>
            <person name="Lynch J.A."/>
            <person name="da Fonseca R.N."/>
            <person name="Posnien N."/>
            <person name="Reuter R."/>
            <person name="Roth S."/>
            <person name="Savard J."/>
            <person name="Schinko J.B."/>
            <person name="Schmitt C."/>
            <person name="Schoppmeier M."/>
            <person name="Schroder R."/>
            <person name="Shippy T.D."/>
            <person name="Simonnet F."/>
            <person name="Marques-Souza H."/>
            <person name="Tautz D."/>
            <person name="Tomoyasu Y."/>
            <person name="Trauner J."/>
            <person name="Van der Zee M."/>
            <person name="Vervoort M."/>
            <person name="Wittkopp N."/>
            <person name="Wimmer E.A."/>
            <person name="Yang X."/>
            <person name="Jones A.K."/>
            <person name="Sattelle D.B."/>
            <person name="Ebert P.R."/>
            <person name="Nelson D."/>
            <person name="Scott J.G."/>
            <person name="Beeman R.W."/>
            <person name="Muthukrishnan S."/>
            <person name="Kramer K.J."/>
            <person name="Arakane Y."/>
            <person name="Beeman R.W."/>
            <person name="Zhu Q."/>
            <person name="Hogenkamp D."/>
            <person name="Dixit R."/>
            <person name="Oppert B."/>
            <person name="Jiang H."/>
            <person name="Zou Z."/>
            <person name="Marshall J."/>
            <person name="Elpidina E."/>
            <person name="Vinokurov K."/>
            <person name="Oppert C."/>
            <person name="Zou Z."/>
            <person name="Evans J."/>
            <person name="Lu Z."/>
            <person name="Zhao P."/>
            <person name="Sumathipala N."/>
            <person name="Altincicek B."/>
            <person name="Vilcinskas A."/>
            <person name="Williams M."/>
            <person name="Hultmark D."/>
            <person name="Hetru C."/>
            <person name="Jiang H."/>
            <person name="Grimmelikhuijzen C.J."/>
            <person name="Hauser F."/>
            <person name="Cazzamali G."/>
            <person name="Williamson M."/>
            <person name="Park Y."/>
            <person name="Li B."/>
            <person name="Tanaka Y."/>
            <person name="Predel R."/>
            <person name="Neupert S."/>
            <person name="Schachtner J."/>
            <person name="Verleyen P."/>
            <person name="Raible F."/>
            <person name="Bork P."/>
            <person name="Friedrich M."/>
            <person name="Walden K.K."/>
            <person name="Robertson H.M."/>
            <person name="Angeli S."/>
            <person name="Foret S."/>
            <person name="Bucher G."/>
            <person name="Schuetz S."/>
            <person name="Maleszka R."/>
            <person name="Wimmer E.A."/>
            <person name="Beeman R.W."/>
            <person name="Lorenzen M."/>
            <person name="Tomoyasu Y."/>
            <person name="Miller S.C."/>
            <person name="Grossmann D."/>
            <person name="Bucher G."/>
        </authorList>
    </citation>
    <scope>NUCLEOTIDE SEQUENCE [LARGE SCALE GENOMIC DNA]</scope>
    <source>
        <strain evidence="6 7">Georgia GA2</strain>
    </source>
</reference>
<keyword evidence="3" id="KW-0964">Secreted</keyword>
<dbReference type="PANTHER" id="PTHR11857:SF43">
    <property type="entry name" value="GEO07291P1-RELATED"/>
    <property type="match status" value="1"/>
</dbReference>
<dbReference type="GO" id="GO:0005615">
    <property type="term" value="C:extracellular space"/>
    <property type="evidence" value="ECO:0000318"/>
    <property type="project" value="GO_Central"/>
</dbReference>
<dbReference type="AlphaFoldDB" id="D2A056"/>
<dbReference type="InParanoid" id="D2A056"/>
<dbReference type="KEGG" id="tca:100240681"/>
<dbReference type="GO" id="GO:0005549">
    <property type="term" value="F:odorant binding"/>
    <property type="evidence" value="ECO:0007669"/>
    <property type="project" value="InterPro"/>
</dbReference>